<evidence type="ECO:0000313" key="5">
    <source>
        <dbReference type="EMBL" id="SIS91752.1"/>
    </source>
</evidence>
<dbReference type="OrthoDB" id="9789181at2"/>
<evidence type="ECO:0000256" key="1">
    <source>
        <dbReference type="ARBA" id="ARBA00022553"/>
    </source>
</evidence>
<dbReference type="GO" id="GO:0016301">
    <property type="term" value="F:kinase activity"/>
    <property type="evidence" value="ECO:0007669"/>
    <property type="project" value="UniProtKB-KW"/>
</dbReference>
<keyword evidence="2" id="KW-0902">Two-component regulatory system</keyword>
<keyword evidence="5" id="KW-0418">Kinase</keyword>
<organism evidence="5 6">
    <name type="scientific">Belliella pelovolcani</name>
    <dbReference type="NCBI Taxonomy" id="529505"/>
    <lineage>
        <taxon>Bacteria</taxon>
        <taxon>Pseudomonadati</taxon>
        <taxon>Bacteroidota</taxon>
        <taxon>Cytophagia</taxon>
        <taxon>Cytophagales</taxon>
        <taxon>Cyclobacteriaceae</taxon>
        <taxon>Belliella</taxon>
    </lineage>
</organism>
<accession>A0A1N7N097</accession>
<dbReference type="Gene3D" id="3.40.50.2300">
    <property type="match status" value="1"/>
</dbReference>
<keyword evidence="6" id="KW-1185">Reference proteome</keyword>
<evidence type="ECO:0000259" key="4">
    <source>
        <dbReference type="PROSITE" id="PS50110"/>
    </source>
</evidence>
<dbReference type="GO" id="GO:0000160">
    <property type="term" value="P:phosphorelay signal transduction system"/>
    <property type="evidence" value="ECO:0007669"/>
    <property type="project" value="UniProtKB-KW"/>
</dbReference>
<gene>
    <name evidence="5" type="ORF">SAMN05421761_10835</name>
</gene>
<proteinExistence type="predicted"/>
<feature type="domain" description="Response regulatory" evidence="4">
    <location>
        <begin position="2"/>
        <end position="118"/>
    </location>
</feature>
<dbReference type="CDD" id="cd17546">
    <property type="entry name" value="REC_hyHK_CKI1_RcsC-like"/>
    <property type="match status" value="1"/>
</dbReference>
<dbReference type="Pfam" id="PF00072">
    <property type="entry name" value="Response_reg"/>
    <property type="match status" value="1"/>
</dbReference>
<dbReference type="RefSeq" id="WP_076501161.1">
    <property type="nucleotide sequence ID" value="NZ_FTOP01000008.1"/>
</dbReference>
<dbReference type="Proteomes" id="UP000186026">
    <property type="component" value="Unassembled WGS sequence"/>
</dbReference>
<reference evidence="6" key="1">
    <citation type="submission" date="2017-01" db="EMBL/GenBank/DDBJ databases">
        <authorList>
            <person name="Varghese N."/>
            <person name="Submissions S."/>
        </authorList>
    </citation>
    <scope>NUCLEOTIDE SEQUENCE [LARGE SCALE GENOMIC DNA]</scope>
    <source>
        <strain evidence="6">DSM 46698</strain>
    </source>
</reference>
<dbReference type="STRING" id="529505.SAMN05421761_10835"/>
<dbReference type="AlphaFoldDB" id="A0A1N7N097"/>
<dbReference type="PROSITE" id="PS50110">
    <property type="entry name" value="RESPONSE_REGULATORY"/>
    <property type="match status" value="1"/>
</dbReference>
<dbReference type="PANTHER" id="PTHR44591">
    <property type="entry name" value="STRESS RESPONSE REGULATOR PROTEIN 1"/>
    <property type="match status" value="1"/>
</dbReference>
<sequence length="131" mass="14737">MRVLIVEDDEIIRFILSHHFNSAGFEVTLAEDGQRGLDSLIENNFDTDLIITDLMMPRLDGYGLARKVRIGHGKFELPIIAITAGIISNEEKNRTLFNYTLQKPLDIKGLVSLSKCLIAESEKLQDHPVAM</sequence>
<dbReference type="InterPro" id="IPR001789">
    <property type="entry name" value="Sig_transdc_resp-reg_receiver"/>
</dbReference>
<dbReference type="InterPro" id="IPR050595">
    <property type="entry name" value="Bact_response_regulator"/>
</dbReference>
<dbReference type="SUPFAM" id="SSF52172">
    <property type="entry name" value="CheY-like"/>
    <property type="match status" value="1"/>
</dbReference>
<evidence type="ECO:0000256" key="3">
    <source>
        <dbReference type="PROSITE-ProRule" id="PRU00169"/>
    </source>
</evidence>
<dbReference type="EMBL" id="FTOP01000008">
    <property type="protein sequence ID" value="SIS91752.1"/>
    <property type="molecule type" value="Genomic_DNA"/>
</dbReference>
<keyword evidence="1 3" id="KW-0597">Phosphoprotein</keyword>
<evidence type="ECO:0000313" key="6">
    <source>
        <dbReference type="Proteomes" id="UP000186026"/>
    </source>
</evidence>
<dbReference type="SMART" id="SM00448">
    <property type="entry name" value="REC"/>
    <property type="match status" value="1"/>
</dbReference>
<dbReference type="InterPro" id="IPR011006">
    <property type="entry name" value="CheY-like_superfamily"/>
</dbReference>
<feature type="modified residue" description="4-aspartylphosphate" evidence="3">
    <location>
        <position position="53"/>
    </location>
</feature>
<evidence type="ECO:0000256" key="2">
    <source>
        <dbReference type="ARBA" id="ARBA00023012"/>
    </source>
</evidence>
<dbReference type="PANTHER" id="PTHR44591:SF14">
    <property type="entry name" value="PROTEIN PILG"/>
    <property type="match status" value="1"/>
</dbReference>
<keyword evidence="5" id="KW-0808">Transferase</keyword>
<name>A0A1N7N097_9BACT</name>
<protein>
    <submittedName>
        <fullName evidence="5">Two-component system, NarL family, sensor histidine kinase EvgS</fullName>
    </submittedName>
</protein>